<dbReference type="AlphaFoldDB" id="A0A3A9AQQ4"/>
<reference evidence="1 2" key="1">
    <citation type="submission" date="2018-09" db="EMBL/GenBank/DDBJ databases">
        <title>Murine metabolic-syndrome-specific gut microbial biobank.</title>
        <authorList>
            <person name="Liu C."/>
        </authorList>
    </citation>
    <scope>NUCLEOTIDE SEQUENCE [LARGE SCALE GENOMIC DNA]</scope>
    <source>
        <strain evidence="1 2">0.1xD8-82</strain>
    </source>
</reference>
<name>A0A3A9AQQ4_9FIRM</name>
<dbReference type="Proteomes" id="UP000280696">
    <property type="component" value="Unassembled WGS sequence"/>
</dbReference>
<keyword evidence="2" id="KW-1185">Reference proteome</keyword>
<dbReference type="RefSeq" id="WP_120466661.1">
    <property type="nucleotide sequence ID" value="NZ_RAYQ01000002.1"/>
</dbReference>
<sequence length="81" mass="9511">MEKYLYVQGFCKETHYMGLQPAAYIREEQDPFYVKSHMACDCVGGECKMSRTCDLLKDAPDVIEPEKEWRLREKMKGTKLL</sequence>
<dbReference type="EMBL" id="RAYQ01000002">
    <property type="protein sequence ID" value="RKI93687.1"/>
    <property type="molecule type" value="Genomic_DNA"/>
</dbReference>
<proteinExistence type="predicted"/>
<gene>
    <name evidence="1" type="ORF">D7V94_03105</name>
</gene>
<accession>A0A3A9AQQ4</accession>
<protein>
    <submittedName>
        <fullName evidence="1">Uncharacterized protein</fullName>
    </submittedName>
</protein>
<evidence type="ECO:0000313" key="1">
    <source>
        <dbReference type="EMBL" id="RKI93687.1"/>
    </source>
</evidence>
<comment type="caution">
    <text evidence="1">The sequence shown here is derived from an EMBL/GenBank/DDBJ whole genome shotgun (WGS) entry which is preliminary data.</text>
</comment>
<evidence type="ECO:0000313" key="2">
    <source>
        <dbReference type="Proteomes" id="UP000280696"/>
    </source>
</evidence>
<organism evidence="1 2">
    <name type="scientific">Parablautia intestinalis</name>
    <dbReference type="NCBI Taxonomy" id="2320100"/>
    <lineage>
        <taxon>Bacteria</taxon>
        <taxon>Bacillati</taxon>
        <taxon>Bacillota</taxon>
        <taxon>Clostridia</taxon>
        <taxon>Lachnospirales</taxon>
        <taxon>Lachnospiraceae</taxon>
        <taxon>Parablautia</taxon>
    </lineage>
</organism>
<dbReference type="OrthoDB" id="1823305at2"/>